<organism evidence="1">
    <name type="scientific">marine metagenome</name>
    <dbReference type="NCBI Taxonomy" id="408172"/>
    <lineage>
        <taxon>unclassified sequences</taxon>
        <taxon>metagenomes</taxon>
        <taxon>ecological metagenomes</taxon>
    </lineage>
</organism>
<name>A0A382LKY6_9ZZZZ</name>
<sequence>MKTITIKCMALALFVVLISPAVNADGHASSEIVGNYDYGEKIANKAYGRGCLGCHAITKFQGSNSAEMLERILESWHISSFTDEDLRDLSVYLSNKANQE</sequence>
<gene>
    <name evidence="1" type="ORF">METZ01_LOCUS288616</name>
</gene>
<dbReference type="AlphaFoldDB" id="A0A382LKY6"/>
<evidence type="ECO:0000313" key="1">
    <source>
        <dbReference type="EMBL" id="SVC35762.1"/>
    </source>
</evidence>
<accession>A0A382LKY6</accession>
<reference evidence="1" key="1">
    <citation type="submission" date="2018-05" db="EMBL/GenBank/DDBJ databases">
        <authorList>
            <person name="Lanie J.A."/>
            <person name="Ng W.-L."/>
            <person name="Kazmierczak K.M."/>
            <person name="Andrzejewski T.M."/>
            <person name="Davidsen T.M."/>
            <person name="Wayne K.J."/>
            <person name="Tettelin H."/>
            <person name="Glass J.I."/>
            <person name="Rusch D."/>
            <person name="Podicherti R."/>
            <person name="Tsui H.-C.T."/>
            <person name="Winkler M.E."/>
        </authorList>
    </citation>
    <scope>NUCLEOTIDE SEQUENCE</scope>
</reference>
<dbReference type="EMBL" id="UINC01086891">
    <property type="protein sequence ID" value="SVC35762.1"/>
    <property type="molecule type" value="Genomic_DNA"/>
</dbReference>
<dbReference type="GO" id="GO:0020037">
    <property type="term" value="F:heme binding"/>
    <property type="evidence" value="ECO:0007669"/>
    <property type="project" value="InterPro"/>
</dbReference>
<dbReference type="SUPFAM" id="SSF46626">
    <property type="entry name" value="Cytochrome c"/>
    <property type="match status" value="1"/>
</dbReference>
<evidence type="ECO:0008006" key="2">
    <source>
        <dbReference type="Google" id="ProtNLM"/>
    </source>
</evidence>
<protein>
    <recommendedName>
        <fullName evidence="2">Cytochrome c domain-containing protein</fullName>
    </recommendedName>
</protein>
<dbReference type="GO" id="GO:0009055">
    <property type="term" value="F:electron transfer activity"/>
    <property type="evidence" value="ECO:0007669"/>
    <property type="project" value="InterPro"/>
</dbReference>
<dbReference type="InterPro" id="IPR036909">
    <property type="entry name" value="Cyt_c-like_dom_sf"/>
</dbReference>
<proteinExistence type="predicted"/>